<keyword evidence="9" id="KW-1185">Reference proteome</keyword>
<dbReference type="Pfam" id="PF06452">
    <property type="entry name" value="CBM9_1"/>
    <property type="match status" value="1"/>
</dbReference>
<dbReference type="EMBL" id="JAEAGR010000001">
    <property type="protein sequence ID" value="MBH1939545.1"/>
    <property type="molecule type" value="Genomic_DNA"/>
</dbReference>
<dbReference type="SUPFAM" id="SSF53474">
    <property type="entry name" value="alpha/beta-Hydrolases"/>
    <property type="match status" value="1"/>
</dbReference>
<dbReference type="Gene3D" id="2.60.40.1190">
    <property type="match status" value="1"/>
</dbReference>
<organism evidence="8 9">
    <name type="scientific">Mobilitalea sibirica</name>
    <dbReference type="NCBI Taxonomy" id="1462919"/>
    <lineage>
        <taxon>Bacteria</taxon>
        <taxon>Bacillati</taxon>
        <taxon>Bacillota</taxon>
        <taxon>Clostridia</taxon>
        <taxon>Lachnospirales</taxon>
        <taxon>Lachnospiraceae</taxon>
        <taxon>Mobilitalea</taxon>
    </lineage>
</organism>
<evidence type="ECO:0000256" key="5">
    <source>
        <dbReference type="SAM" id="SignalP"/>
    </source>
</evidence>
<dbReference type="InterPro" id="IPR029058">
    <property type="entry name" value="AB_hydrolase_fold"/>
</dbReference>
<dbReference type="RefSeq" id="WP_197659760.1">
    <property type="nucleotide sequence ID" value="NZ_JAEAGR010000001.1"/>
</dbReference>
<gene>
    <name evidence="8" type="ORF">I5677_01400</name>
</gene>
<feature type="region of interest" description="Disordered" evidence="4">
    <location>
        <begin position="22"/>
        <end position="53"/>
    </location>
</feature>
<evidence type="ECO:0000259" key="7">
    <source>
        <dbReference type="Pfam" id="PF22244"/>
    </source>
</evidence>
<accession>A0A8J7H7M3</accession>
<dbReference type="GO" id="GO:0052689">
    <property type="term" value="F:carboxylic ester hydrolase activity"/>
    <property type="evidence" value="ECO:0007669"/>
    <property type="project" value="UniProtKB-KW"/>
</dbReference>
<evidence type="ECO:0000313" key="8">
    <source>
        <dbReference type="EMBL" id="MBH1939545.1"/>
    </source>
</evidence>
<feature type="compositionally biased region" description="Low complexity" evidence="4">
    <location>
        <begin position="27"/>
        <end position="39"/>
    </location>
</feature>
<protein>
    <recommendedName>
        <fullName evidence="10">Carbohydrate-binding domain-containing protein</fullName>
    </recommendedName>
</protein>
<evidence type="ECO:0000256" key="3">
    <source>
        <dbReference type="ARBA" id="ARBA00022801"/>
    </source>
</evidence>
<dbReference type="InterPro" id="IPR010502">
    <property type="entry name" value="Carb-bd_dom_fam9"/>
</dbReference>
<dbReference type="SUPFAM" id="SSF49344">
    <property type="entry name" value="CBD9-like"/>
    <property type="match status" value="1"/>
</dbReference>
<dbReference type="GO" id="GO:0030246">
    <property type="term" value="F:carbohydrate binding"/>
    <property type="evidence" value="ECO:0007669"/>
    <property type="project" value="InterPro"/>
</dbReference>
<comment type="caution">
    <text evidence="8">The sequence shown here is derived from an EMBL/GenBank/DDBJ whole genome shotgun (WGS) entry which is preliminary data.</text>
</comment>
<feature type="domain" description="4-O-methyl-glucuronoyl methylesterase-like" evidence="7">
    <location>
        <begin position="400"/>
        <end position="658"/>
    </location>
</feature>
<dbReference type="Proteomes" id="UP000623269">
    <property type="component" value="Unassembled WGS sequence"/>
</dbReference>
<feature type="chain" id="PRO_5035215431" description="Carbohydrate-binding domain-containing protein" evidence="5">
    <location>
        <begin position="21"/>
        <end position="722"/>
    </location>
</feature>
<keyword evidence="3" id="KW-0378">Hydrolase</keyword>
<evidence type="ECO:0008006" key="10">
    <source>
        <dbReference type="Google" id="ProtNLM"/>
    </source>
</evidence>
<reference evidence="8" key="1">
    <citation type="submission" date="2020-12" db="EMBL/GenBank/DDBJ databases">
        <title>M. sibirica DSM 26468T genome.</title>
        <authorList>
            <person name="Thieme N."/>
            <person name="Rettenmaier R."/>
            <person name="Zverlov V."/>
            <person name="Liebl W."/>
        </authorList>
    </citation>
    <scope>NUCLEOTIDE SEQUENCE</scope>
    <source>
        <strain evidence="8">DSM 26468</strain>
    </source>
</reference>
<dbReference type="Pfam" id="PF22244">
    <property type="entry name" value="GCE_fung"/>
    <property type="match status" value="1"/>
</dbReference>
<proteinExistence type="predicted"/>
<dbReference type="Gene3D" id="3.40.50.1820">
    <property type="entry name" value="alpha/beta hydrolase"/>
    <property type="match status" value="1"/>
</dbReference>
<keyword evidence="2 5" id="KW-0732">Signal</keyword>
<feature type="signal peptide" evidence="5">
    <location>
        <begin position="1"/>
        <end position="20"/>
    </location>
</feature>
<dbReference type="AlphaFoldDB" id="A0A8J7H7M3"/>
<dbReference type="GO" id="GO:0004553">
    <property type="term" value="F:hydrolase activity, hydrolyzing O-glycosyl compounds"/>
    <property type="evidence" value="ECO:0007669"/>
    <property type="project" value="InterPro"/>
</dbReference>
<keyword evidence="1" id="KW-0719">Serine esterase</keyword>
<name>A0A8J7H7M3_9FIRM</name>
<dbReference type="GO" id="GO:0016052">
    <property type="term" value="P:carbohydrate catabolic process"/>
    <property type="evidence" value="ECO:0007669"/>
    <property type="project" value="InterPro"/>
</dbReference>
<evidence type="ECO:0000256" key="2">
    <source>
        <dbReference type="ARBA" id="ARBA00022729"/>
    </source>
</evidence>
<evidence type="ECO:0000256" key="1">
    <source>
        <dbReference type="ARBA" id="ARBA00022487"/>
    </source>
</evidence>
<dbReference type="InterPro" id="IPR054579">
    <property type="entry name" value="GCE-like_dom"/>
</dbReference>
<evidence type="ECO:0000259" key="6">
    <source>
        <dbReference type="Pfam" id="PF06452"/>
    </source>
</evidence>
<evidence type="ECO:0000256" key="4">
    <source>
        <dbReference type="SAM" id="MobiDB-lite"/>
    </source>
</evidence>
<evidence type="ECO:0000313" key="9">
    <source>
        <dbReference type="Proteomes" id="UP000623269"/>
    </source>
</evidence>
<dbReference type="PROSITE" id="PS51257">
    <property type="entry name" value="PROKAR_LIPOPROTEIN"/>
    <property type="match status" value="1"/>
</dbReference>
<sequence length="722" mass="79965">MKKIAFMLLISFMLVGCSKANQKETDTTTPTDTTVDEPTASPTETPKPTEAVREEIIPADPFDSEGRALATFGTPNVDGTIDDIWQAAGTIVPEIISSPNVAATGEFKVLWDDNALYSLFIVTDPELNKASSNTYEQDSVEVFLDEMNDKASSYQSDDVHYRVNYDNEASTDAGDSKRFYTATTSLKDESGKVIGYIVEASLSWTNTPANDTVMGFDLQINDAGQTGSRLGTVNIFDRTGTAWSNPSSMGEIILRGKDIDSVTEASPYMLQAYIKHAEGFNPEGYVNSEILTTTIMEAKDILEKPGATQKDFDDVLEKLRDAVSKLDDGSGFPNVEQLAASETLPDPFTFFNGDSVNNAEDWKKRAKEISNLYQYYMYGVMPDPSGETVTYEANDNNLKITVEANGKKISYNAMFSVPDKSKVKMPEGGYPVIMAFGWLTQTAYANDNGYAVITLDTSQIAADNTSRTGVFYELYPYGDVWQKQTGTLMAWSWGFSKIIDALENGAGSELGISPNNTILTGVSRWGKATAVAGAFDKRIRITAPSCSGAGGMAAFRYKSEGKTYDYSSIGIATPHVMTANEPLSSLQSSGERQWFNDKFLQFKDVNTMPFDQHLLAALTAEEDRYMFITGSYLYEDWTNPPSMWLTYLAAREVFEFLGLDKNIAIHIHKEGHMVTDEDMVYLIDFANHHFYGKKVKSDLNDLTTTLYAEPANYDPIYDKYMK</sequence>
<feature type="domain" description="Carbohydrate-binding" evidence="6">
    <location>
        <begin position="77"/>
        <end position="256"/>
    </location>
</feature>